<accession>H9D1C5</accession>
<dbReference type="GeneID" id="14016756"/>
<reference evidence="1 2" key="1">
    <citation type="journal article" date="2012" name="J. Virol.">
        <title>Sequence and structural characterization of great salt lake bacteriophage CW02, a member of the T7-like supergroup.</title>
        <authorList>
            <person name="Shen P.S."/>
            <person name="Domek M.J."/>
            <person name="Sanz-Garcia E."/>
            <person name="Makaju A."/>
            <person name="Taylor R.M."/>
            <person name="Hoggan R."/>
            <person name="Culumber M.D."/>
            <person name="Oberg C.J."/>
            <person name="Breakwell D.P."/>
            <person name="Prince J.T."/>
            <person name="Belnap D.M."/>
        </authorList>
    </citation>
    <scope>NUCLEOTIDE SEQUENCE [LARGE SCALE GENOMIC DNA]</scope>
</reference>
<protein>
    <recommendedName>
        <fullName evidence="3">DUF4314 domain-containing protein</fullName>
    </recommendedName>
</protein>
<organism evidence="1 2">
    <name type="scientific">Salinivibrio phage CW02</name>
    <dbReference type="NCBI Taxonomy" id="1161935"/>
    <lineage>
        <taxon>Viruses</taxon>
        <taxon>Duplodnaviria</taxon>
        <taxon>Heunggongvirae</taxon>
        <taxon>Uroviricota</taxon>
        <taxon>Caudoviricetes</taxon>
        <taxon>Zobellviridae</taxon>
        <taxon>Salinovirus</taxon>
        <taxon>Salinovirus utanense</taxon>
    </lineage>
</organism>
<evidence type="ECO:0008006" key="3">
    <source>
        <dbReference type="Google" id="ProtNLM"/>
    </source>
</evidence>
<evidence type="ECO:0000313" key="2">
    <source>
        <dbReference type="Proteomes" id="UP000004791"/>
    </source>
</evidence>
<name>H9D1C5_9CAUD</name>
<evidence type="ECO:0000313" key="1">
    <source>
        <dbReference type="EMBL" id="AFE86167.1"/>
    </source>
</evidence>
<dbReference type="KEGG" id="vg:14016756"/>
<dbReference type="RefSeq" id="YP_007010512.1">
    <property type="nucleotide sequence ID" value="NC_019540.1"/>
</dbReference>
<proteinExistence type="predicted"/>
<sequence length="78" mass="8740">MSGYEFEVGQRVILVNIKDYLSDYGESEYFPDPSNTVGNVGTVLPSHAGRSLRVQWDNGARNAYHKLNLAPILLEENI</sequence>
<dbReference type="EMBL" id="JQ446452">
    <property type="protein sequence ID" value="AFE86167.1"/>
    <property type="molecule type" value="Genomic_DNA"/>
</dbReference>
<keyword evidence="2" id="KW-1185">Reference proteome</keyword>
<dbReference type="Proteomes" id="UP000004791">
    <property type="component" value="Segment"/>
</dbReference>